<keyword evidence="3" id="KW-1185">Reference proteome</keyword>
<feature type="domain" description="Calcineurin-like phosphoesterase" evidence="1">
    <location>
        <begin position="66"/>
        <end position="231"/>
    </location>
</feature>
<proteinExistence type="predicted"/>
<organism evidence="2 3">
    <name type="scientific">Paenibacillus allorhizosphaerae</name>
    <dbReference type="NCBI Taxonomy" id="2849866"/>
    <lineage>
        <taxon>Bacteria</taxon>
        <taxon>Bacillati</taxon>
        <taxon>Bacillota</taxon>
        <taxon>Bacilli</taxon>
        <taxon>Bacillales</taxon>
        <taxon>Paenibacillaceae</taxon>
        <taxon>Paenibacillus</taxon>
    </lineage>
</organism>
<evidence type="ECO:0000259" key="1">
    <source>
        <dbReference type="Pfam" id="PF00149"/>
    </source>
</evidence>
<sequence>MNNPPKTSPDKLTRRTFLKKSLLTAAAIAALPPAGFGYARYAEPRWLEQEAVTLKLSRLPAPMEGLRIVQFSDVHLGFHYTAEDLLRLGTEVNRLKPDMICFTGDLVDYALGGEAETSAAIDALASMTAPLGKFAVLGNHDYYASSASVVKALTTGGFTVLRNDAVRAERDGTAVWVAGVEDQWQGKPDIRKALQKPTPDDFVLLLSHCPDFADVTVQHPVDVQLSGHSHGGQVRLPFYGHIMVPKYAKKYVKGQYALGDGKLQLYVNRGIGVSQYPIRFWCRPELTVFTLRST</sequence>
<dbReference type="Pfam" id="PF00149">
    <property type="entry name" value="Metallophos"/>
    <property type="match status" value="1"/>
</dbReference>
<dbReference type="GO" id="GO:0016787">
    <property type="term" value="F:hydrolase activity"/>
    <property type="evidence" value="ECO:0007669"/>
    <property type="project" value="UniProtKB-KW"/>
</dbReference>
<dbReference type="CDD" id="cd07385">
    <property type="entry name" value="MPP_YkuE_C"/>
    <property type="match status" value="1"/>
</dbReference>
<dbReference type="EMBL" id="CAJVCE010000019">
    <property type="protein sequence ID" value="CAG7652936.1"/>
    <property type="molecule type" value="Genomic_DNA"/>
</dbReference>
<comment type="caution">
    <text evidence="2">The sequence shown here is derived from an EMBL/GenBank/DDBJ whole genome shotgun (WGS) entry which is preliminary data.</text>
</comment>
<dbReference type="InterPro" id="IPR051158">
    <property type="entry name" value="Metallophosphoesterase_sf"/>
</dbReference>
<dbReference type="PANTHER" id="PTHR31302:SF25">
    <property type="entry name" value="PHOSPHOESTERASE"/>
    <property type="match status" value="1"/>
</dbReference>
<accession>A0ABM8VPI5</accession>
<dbReference type="EC" id="3.6.1.-" evidence="2"/>
<evidence type="ECO:0000313" key="2">
    <source>
        <dbReference type="EMBL" id="CAG7652936.1"/>
    </source>
</evidence>
<dbReference type="InterPro" id="IPR006311">
    <property type="entry name" value="TAT_signal"/>
</dbReference>
<dbReference type="InterPro" id="IPR004843">
    <property type="entry name" value="Calcineurin-like_PHP"/>
</dbReference>
<dbReference type="PROSITE" id="PS51318">
    <property type="entry name" value="TAT"/>
    <property type="match status" value="1"/>
</dbReference>
<name>A0ABM8VPI5_9BACL</name>
<dbReference type="Proteomes" id="UP000730618">
    <property type="component" value="Unassembled WGS sequence"/>
</dbReference>
<keyword evidence="2" id="KW-0378">Hydrolase</keyword>
<reference evidence="2 3" key="1">
    <citation type="submission" date="2021-06" db="EMBL/GenBank/DDBJ databases">
        <authorList>
            <person name="Criscuolo A."/>
        </authorList>
    </citation>
    <scope>NUCLEOTIDE SEQUENCE [LARGE SCALE GENOMIC DNA]</scope>
    <source>
        <strain evidence="3">CIP 111802</strain>
    </source>
</reference>
<evidence type="ECO:0000313" key="3">
    <source>
        <dbReference type="Proteomes" id="UP000730618"/>
    </source>
</evidence>
<dbReference type="PANTHER" id="PTHR31302">
    <property type="entry name" value="TRANSMEMBRANE PROTEIN WITH METALLOPHOSPHOESTERASE DOMAIN-RELATED"/>
    <property type="match status" value="1"/>
</dbReference>
<protein>
    <submittedName>
        <fullName evidence="2">UDP-2,3-diacylglucosamine pyrophosphatase LpxG</fullName>
        <ecNumber evidence="2">3.6.1.-</ecNumber>
    </submittedName>
</protein>
<dbReference type="RefSeq" id="WP_218101578.1">
    <property type="nucleotide sequence ID" value="NZ_CAJVCE010000019.1"/>
</dbReference>
<gene>
    <name evidence="2" type="primary">lpxG</name>
    <name evidence="2" type="ORF">PAECIP111802_05359</name>
</gene>